<evidence type="ECO:0000256" key="4">
    <source>
        <dbReference type="PROSITE-ProRule" id="PRU00335"/>
    </source>
</evidence>
<feature type="DNA-binding region" description="H-T-H motif" evidence="4">
    <location>
        <begin position="29"/>
        <end position="48"/>
    </location>
</feature>
<feature type="domain" description="HTH tetR-type" evidence="5">
    <location>
        <begin position="8"/>
        <end position="66"/>
    </location>
</feature>
<protein>
    <submittedName>
        <fullName evidence="6">TetR/AcrR family transcriptional regulator</fullName>
    </submittedName>
</protein>
<dbReference type="RefSeq" id="WP_119530353.1">
    <property type="nucleotide sequence ID" value="NZ_QXTF01000001.1"/>
</dbReference>
<reference evidence="6 7" key="1">
    <citation type="submission" date="2018-09" db="EMBL/GenBank/DDBJ databases">
        <title>Sphingomonas sp. DAC4.</title>
        <authorList>
            <person name="Seo T."/>
        </authorList>
    </citation>
    <scope>NUCLEOTIDE SEQUENCE [LARGE SCALE GENOMIC DNA]</scope>
    <source>
        <strain evidence="6 7">DAC4</strain>
    </source>
</reference>
<sequence>MPRDNQRNRTRKDLLEAALRLSANGDKPSLEQVAEDASVSRATAYRYFKNVDELLLEAALHMAFPDASEILDPEDVDPVSRLKRVDHAVQAMIEANEPSLRLMMANSIQKAANADGLPARQNRRMPLVEAALEPAAGSIDRKSLERLKAGLSLIVGAEATIVFKDVLQLSDKEATEVRHWVIEALVDHAHKSGR</sequence>
<gene>
    <name evidence="6" type="ORF">D3M59_00125</name>
</gene>
<dbReference type="EMBL" id="QXTF01000001">
    <property type="protein sequence ID" value="RIX31482.1"/>
    <property type="molecule type" value="Genomic_DNA"/>
</dbReference>
<organism evidence="6 7">
    <name type="scientific">Sphingomonas edaphi</name>
    <dbReference type="NCBI Taxonomy" id="2315689"/>
    <lineage>
        <taxon>Bacteria</taxon>
        <taxon>Pseudomonadati</taxon>
        <taxon>Pseudomonadota</taxon>
        <taxon>Alphaproteobacteria</taxon>
        <taxon>Sphingomonadales</taxon>
        <taxon>Sphingomonadaceae</taxon>
        <taxon>Sphingomonas</taxon>
    </lineage>
</organism>
<evidence type="ECO:0000259" key="5">
    <source>
        <dbReference type="PROSITE" id="PS50977"/>
    </source>
</evidence>
<dbReference type="PROSITE" id="PS50977">
    <property type="entry name" value="HTH_TETR_2"/>
    <property type="match status" value="1"/>
</dbReference>
<evidence type="ECO:0000256" key="2">
    <source>
        <dbReference type="ARBA" id="ARBA00023125"/>
    </source>
</evidence>
<evidence type="ECO:0000313" key="7">
    <source>
        <dbReference type="Proteomes" id="UP000285023"/>
    </source>
</evidence>
<accession>A0A418Q087</accession>
<evidence type="ECO:0000313" key="6">
    <source>
        <dbReference type="EMBL" id="RIX31482.1"/>
    </source>
</evidence>
<dbReference type="Proteomes" id="UP000285023">
    <property type="component" value="Unassembled WGS sequence"/>
</dbReference>
<keyword evidence="7" id="KW-1185">Reference proteome</keyword>
<evidence type="ECO:0000256" key="1">
    <source>
        <dbReference type="ARBA" id="ARBA00023015"/>
    </source>
</evidence>
<dbReference type="Gene3D" id="1.10.357.10">
    <property type="entry name" value="Tetracycline Repressor, domain 2"/>
    <property type="match status" value="1"/>
</dbReference>
<dbReference type="PANTHER" id="PTHR30055:SF234">
    <property type="entry name" value="HTH-TYPE TRANSCRIPTIONAL REGULATOR BETI"/>
    <property type="match status" value="1"/>
</dbReference>
<dbReference type="GO" id="GO:0000976">
    <property type="term" value="F:transcription cis-regulatory region binding"/>
    <property type="evidence" value="ECO:0007669"/>
    <property type="project" value="TreeGrafter"/>
</dbReference>
<dbReference type="OrthoDB" id="9795011at2"/>
<dbReference type="PANTHER" id="PTHR30055">
    <property type="entry name" value="HTH-TYPE TRANSCRIPTIONAL REGULATOR RUTR"/>
    <property type="match status" value="1"/>
</dbReference>
<keyword evidence="1" id="KW-0805">Transcription regulation</keyword>
<dbReference type="GO" id="GO:0003700">
    <property type="term" value="F:DNA-binding transcription factor activity"/>
    <property type="evidence" value="ECO:0007669"/>
    <property type="project" value="TreeGrafter"/>
</dbReference>
<dbReference type="Pfam" id="PF00440">
    <property type="entry name" value="TetR_N"/>
    <property type="match status" value="1"/>
</dbReference>
<dbReference type="InterPro" id="IPR009057">
    <property type="entry name" value="Homeodomain-like_sf"/>
</dbReference>
<comment type="caution">
    <text evidence="6">The sequence shown here is derived from an EMBL/GenBank/DDBJ whole genome shotgun (WGS) entry which is preliminary data.</text>
</comment>
<keyword evidence="2 4" id="KW-0238">DNA-binding</keyword>
<dbReference type="InterPro" id="IPR050109">
    <property type="entry name" value="HTH-type_TetR-like_transc_reg"/>
</dbReference>
<dbReference type="InterPro" id="IPR001647">
    <property type="entry name" value="HTH_TetR"/>
</dbReference>
<keyword evidence="3" id="KW-0804">Transcription</keyword>
<evidence type="ECO:0000256" key="3">
    <source>
        <dbReference type="ARBA" id="ARBA00023163"/>
    </source>
</evidence>
<proteinExistence type="predicted"/>
<dbReference type="AlphaFoldDB" id="A0A418Q087"/>
<dbReference type="SUPFAM" id="SSF46689">
    <property type="entry name" value="Homeodomain-like"/>
    <property type="match status" value="1"/>
</dbReference>
<name>A0A418Q087_9SPHN</name>